<keyword evidence="1" id="KW-1133">Transmembrane helix</keyword>
<dbReference type="Pfam" id="PF13559">
    <property type="entry name" value="DUF4129"/>
    <property type="match status" value="1"/>
</dbReference>
<keyword evidence="1" id="KW-0812">Transmembrane</keyword>
<evidence type="ECO:0000313" key="3">
    <source>
        <dbReference type="EMBL" id="MBM7715977.1"/>
    </source>
</evidence>
<protein>
    <submittedName>
        <fullName evidence="3">Tfp pilus assembly protein PilV</fullName>
    </submittedName>
</protein>
<name>A0ABS2R8K7_9BACI</name>
<sequence length="210" mass="24718">MLEADEAGKKLKEILGKDEYQAYQSDPLSEWWGKIKEQFANWLEGLFPSWEAPQSASGPLFIAVVVMFVIVLGITAFFVARTVSRSRRFRDDQPFQSKKYLEWTCLKHLSEAKKLENIGELSPAVRHLFLALLLYSDEQGWLKAKIWKTNWEYYEEIKHTNISWAERFYELAKVFDEIAYGEKQISPEEFSRFRNKVMAWLEQVEEKMGS</sequence>
<proteinExistence type="predicted"/>
<dbReference type="Proteomes" id="UP000823485">
    <property type="component" value="Unassembled WGS sequence"/>
</dbReference>
<comment type="caution">
    <text evidence="3">The sequence shown here is derived from an EMBL/GenBank/DDBJ whole genome shotgun (WGS) entry which is preliminary data.</text>
</comment>
<dbReference type="EMBL" id="JAFBFH010000020">
    <property type="protein sequence ID" value="MBM7715977.1"/>
    <property type="molecule type" value="Genomic_DNA"/>
</dbReference>
<reference evidence="3 4" key="1">
    <citation type="submission" date="2021-01" db="EMBL/GenBank/DDBJ databases">
        <title>Genomic Encyclopedia of Type Strains, Phase IV (KMG-IV): sequencing the most valuable type-strain genomes for metagenomic binning, comparative biology and taxonomic classification.</title>
        <authorList>
            <person name="Goeker M."/>
        </authorList>
    </citation>
    <scope>NUCLEOTIDE SEQUENCE [LARGE SCALE GENOMIC DNA]</scope>
    <source>
        <strain evidence="3 4">DSM 105453</strain>
    </source>
</reference>
<gene>
    <name evidence="3" type="ORF">JOC94_002988</name>
</gene>
<accession>A0ABS2R8K7</accession>
<evidence type="ECO:0000313" key="4">
    <source>
        <dbReference type="Proteomes" id="UP000823485"/>
    </source>
</evidence>
<keyword evidence="4" id="KW-1185">Reference proteome</keyword>
<evidence type="ECO:0000259" key="2">
    <source>
        <dbReference type="Pfam" id="PF13559"/>
    </source>
</evidence>
<keyword evidence="1" id="KW-0472">Membrane</keyword>
<dbReference type="RefSeq" id="WP_077113698.1">
    <property type="nucleotide sequence ID" value="NZ_JAFBFH010000020.1"/>
</dbReference>
<organism evidence="3 4">
    <name type="scientific">Siminovitchia thermophila</name>
    <dbReference type="NCBI Taxonomy" id="1245522"/>
    <lineage>
        <taxon>Bacteria</taxon>
        <taxon>Bacillati</taxon>
        <taxon>Bacillota</taxon>
        <taxon>Bacilli</taxon>
        <taxon>Bacillales</taxon>
        <taxon>Bacillaceae</taxon>
        <taxon>Siminovitchia</taxon>
    </lineage>
</organism>
<feature type="domain" description="Protein-glutamine gamma-glutamyltransferase-like C-terminal" evidence="2">
    <location>
        <begin position="137"/>
        <end position="195"/>
    </location>
</feature>
<feature type="transmembrane region" description="Helical" evidence="1">
    <location>
        <begin position="60"/>
        <end position="80"/>
    </location>
</feature>
<evidence type="ECO:0000256" key="1">
    <source>
        <dbReference type="SAM" id="Phobius"/>
    </source>
</evidence>
<dbReference type="InterPro" id="IPR025403">
    <property type="entry name" value="TgpA-like_C"/>
</dbReference>